<dbReference type="PIRSF" id="PIRSF005419">
    <property type="entry name" value="FlhA"/>
    <property type="match status" value="1"/>
</dbReference>
<keyword evidence="3" id="KW-0813">Transport</keyword>
<dbReference type="Gene3D" id="3.40.30.60">
    <property type="entry name" value="FHIPEP family, domain 1"/>
    <property type="match status" value="1"/>
</dbReference>
<proteinExistence type="inferred from homology"/>
<evidence type="ECO:0000256" key="7">
    <source>
        <dbReference type="ARBA" id="ARBA00022989"/>
    </source>
</evidence>
<feature type="transmembrane region" description="Helical" evidence="9">
    <location>
        <begin position="70"/>
        <end position="95"/>
    </location>
</feature>
<dbReference type="PRINTS" id="PR00949">
    <property type="entry name" value="TYPE3IMAPROT"/>
</dbReference>
<feature type="transmembrane region" description="Helical" evidence="9">
    <location>
        <begin position="20"/>
        <end position="37"/>
    </location>
</feature>
<dbReference type="InterPro" id="IPR042196">
    <property type="entry name" value="FHIPEP_4"/>
</dbReference>
<dbReference type="InterPro" id="IPR042194">
    <property type="entry name" value="FHIPEP_1"/>
</dbReference>
<keyword evidence="8 9" id="KW-0472">Membrane</keyword>
<evidence type="ECO:0000256" key="1">
    <source>
        <dbReference type="ARBA" id="ARBA00004429"/>
    </source>
</evidence>
<protein>
    <submittedName>
        <fullName evidence="10">Type III secretion system protein InvA</fullName>
    </submittedName>
</protein>
<dbReference type="Gene3D" id="1.10.8.540">
    <property type="entry name" value="FHIPEP family, domain 3"/>
    <property type="match status" value="1"/>
</dbReference>
<dbReference type="PANTHER" id="PTHR30161">
    <property type="entry name" value="FLAGELLAR EXPORT PROTEIN, MEMBRANE FLHA SUBUNIT-RELATED"/>
    <property type="match status" value="1"/>
</dbReference>
<dbReference type="InterPro" id="IPR001712">
    <property type="entry name" value="T3SS_FHIPEP"/>
</dbReference>
<dbReference type="STRING" id="28092.WM40_19380"/>
<feature type="transmembrane region" description="Helical" evidence="9">
    <location>
        <begin position="202"/>
        <end position="222"/>
    </location>
</feature>
<accession>A0A0F5JXS9</accession>
<keyword evidence="4" id="KW-1003">Cell membrane</keyword>
<comment type="subcellular location">
    <subcellularLocation>
        <location evidence="1">Cell inner membrane</location>
        <topology evidence="1">Multi-pass membrane protein</topology>
    </subcellularLocation>
</comment>
<dbReference type="InterPro" id="IPR025505">
    <property type="entry name" value="FHIPEP_CS"/>
</dbReference>
<evidence type="ECO:0000313" key="10">
    <source>
        <dbReference type="EMBL" id="KKB62067.1"/>
    </source>
</evidence>
<dbReference type="PANTHER" id="PTHR30161:SF2">
    <property type="entry name" value="INVASION PROTEIN INVA"/>
    <property type="match status" value="1"/>
</dbReference>
<evidence type="ECO:0000256" key="9">
    <source>
        <dbReference type="SAM" id="Phobius"/>
    </source>
</evidence>
<dbReference type="RefSeq" id="WP_046153702.1">
    <property type="nucleotide sequence ID" value="NZ_LAQU01000025.1"/>
</dbReference>
<dbReference type="InterPro" id="IPR006302">
    <property type="entry name" value="T3SS_HrcV"/>
</dbReference>
<comment type="caution">
    <text evidence="10">The sequence shown here is derived from an EMBL/GenBank/DDBJ whole genome shotgun (WGS) entry which is preliminary data.</text>
</comment>
<feature type="transmembrane region" description="Helical" evidence="9">
    <location>
        <begin position="44"/>
        <end position="64"/>
    </location>
</feature>
<keyword evidence="6 9" id="KW-0812">Transmembrane</keyword>
<evidence type="ECO:0000256" key="2">
    <source>
        <dbReference type="ARBA" id="ARBA00008835"/>
    </source>
</evidence>
<evidence type="ECO:0000256" key="8">
    <source>
        <dbReference type="ARBA" id="ARBA00023136"/>
    </source>
</evidence>
<dbReference type="GO" id="GO:0009306">
    <property type="term" value="P:protein secretion"/>
    <property type="evidence" value="ECO:0007669"/>
    <property type="project" value="InterPro"/>
</dbReference>
<keyword evidence="7 9" id="KW-1133">Transmembrane helix</keyword>
<evidence type="ECO:0000313" key="11">
    <source>
        <dbReference type="Proteomes" id="UP000033618"/>
    </source>
</evidence>
<dbReference type="InterPro" id="IPR042193">
    <property type="entry name" value="FHIPEP_3"/>
</dbReference>
<dbReference type="AlphaFoldDB" id="A0A0F5JXS9"/>
<evidence type="ECO:0000256" key="6">
    <source>
        <dbReference type="ARBA" id="ARBA00022692"/>
    </source>
</evidence>
<keyword evidence="5" id="KW-0997">Cell inner membrane</keyword>
<reference evidence="10 11" key="1">
    <citation type="submission" date="2015-03" db="EMBL/GenBank/DDBJ databases">
        <title>Draft Genome Sequence of Burkholderia andropogonis type strain ICMP2807, isolated from Sorghum bicolor.</title>
        <authorList>
            <person name="Lopes-Santos L."/>
            <person name="Castro D.B."/>
            <person name="Ottoboni L.M."/>
            <person name="Park D."/>
            <person name="Weirc B.S."/>
            <person name="Destefano S.A."/>
        </authorList>
    </citation>
    <scope>NUCLEOTIDE SEQUENCE [LARGE SCALE GENOMIC DNA]</scope>
    <source>
        <strain evidence="10 11">ICMP2807</strain>
    </source>
</reference>
<dbReference type="Proteomes" id="UP000033618">
    <property type="component" value="Unassembled WGS sequence"/>
</dbReference>
<keyword evidence="11" id="KW-1185">Reference proteome</keyword>
<dbReference type="PROSITE" id="PS00994">
    <property type="entry name" value="FHIPEP"/>
    <property type="match status" value="1"/>
</dbReference>
<comment type="similarity">
    <text evidence="2">Belongs to the FHIPEP (flagella/HR/invasion proteins export pore) family.</text>
</comment>
<dbReference type="EMBL" id="LAQU01000025">
    <property type="protein sequence ID" value="KKB62067.1"/>
    <property type="molecule type" value="Genomic_DNA"/>
</dbReference>
<evidence type="ECO:0000256" key="5">
    <source>
        <dbReference type="ARBA" id="ARBA00022519"/>
    </source>
</evidence>
<dbReference type="Gene3D" id="3.40.50.12790">
    <property type="entry name" value="FHIPEP family, domain 4"/>
    <property type="match status" value="1"/>
</dbReference>
<feature type="transmembrane region" description="Helical" evidence="9">
    <location>
        <begin position="286"/>
        <end position="319"/>
    </location>
</feature>
<dbReference type="GO" id="GO:0005886">
    <property type="term" value="C:plasma membrane"/>
    <property type="evidence" value="ECO:0007669"/>
    <property type="project" value="UniProtKB-SubCell"/>
</dbReference>
<dbReference type="Pfam" id="PF00771">
    <property type="entry name" value="FHIPEP"/>
    <property type="match status" value="1"/>
</dbReference>
<organism evidence="10 11">
    <name type="scientific">Robbsia andropogonis</name>
    <dbReference type="NCBI Taxonomy" id="28092"/>
    <lineage>
        <taxon>Bacteria</taxon>
        <taxon>Pseudomonadati</taxon>
        <taxon>Pseudomonadota</taxon>
        <taxon>Betaproteobacteria</taxon>
        <taxon>Burkholderiales</taxon>
        <taxon>Burkholderiaceae</taxon>
        <taxon>Robbsia</taxon>
    </lineage>
</organism>
<gene>
    <name evidence="10" type="ORF">WM40_19380</name>
</gene>
<name>A0A0F5JXS9_9BURK</name>
<evidence type="ECO:0000256" key="4">
    <source>
        <dbReference type="ARBA" id="ARBA00022475"/>
    </source>
</evidence>
<feature type="transmembrane region" description="Helical" evidence="9">
    <location>
        <begin position="116"/>
        <end position="134"/>
    </location>
</feature>
<dbReference type="NCBIfam" id="TIGR01399">
    <property type="entry name" value="hrcV"/>
    <property type="match status" value="1"/>
</dbReference>
<dbReference type="NCBIfam" id="NF011865">
    <property type="entry name" value="PRK15337.1"/>
    <property type="match status" value="1"/>
</dbReference>
<evidence type="ECO:0000256" key="3">
    <source>
        <dbReference type="ARBA" id="ARBA00022448"/>
    </source>
</evidence>
<sequence>MNFIANARNFLLALQRKPELAVLCLIIMIIGMLVVPLPPDLLDFLIAVNMITAVLVLMSALHVVNMLSLSTFPAIVLLTTLFRLALSISSSRLILMTGHAGQIIQTFGEFVIGQNIVVGLVIFAIVTVVQFIVITKGSERVAEVAARFSLDAMPGKQMSIDADFRAGIIDGNGVRVRRSALERESQLYGSFDGAMKFIKGDAIAGILIIFVNLIGGVTVGTLKQHLTISESMSTYTILSVGDALVGQIPALLISMGAGFLVTRVAGSDRNLGHDIVSEILSSDPVLGISAALSAVIGLLPGFPLPVFLVVSTGLGLLCWKRRRRRGPGMEKISDEEAANGIPTLINQSAGDIGSHSALSGTDSVPVGHPVVVLLPQYSRQYISVAALSASLRGRMLGDAGLLLPEIFVGFSAVADEGGTEMRGERRTSSHVDPEEKHRVVIRINDVDAAVLHIAFDGVRLIGGADMVRGLGVGVSRMADCDGDLAEWAQIDVGRLRQLGVTFREAIDELHDQFITVALRNSNEFFGIQETKNLLDTLDPRYPELLKEVYRQLPIQKLCEILRRLLVERVAIKNMKLILETLANWGMREKDSLVLVEHVRIALSRYISHRLASDGRVKVLVLTPEFEDKIRGGIKNNAAGTFLNLSPDIANDLIDRIAGAMSALTAIRRDFVLLASMDVRRYARALIENRFPGLQVISFGEVSDNVAIDVLGNI</sequence>
<dbReference type="PATRIC" id="fig|28092.6.peg.4545"/>
<feature type="transmembrane region" description="Helical" evidence="9">
    <location>
        <begin position="243"/>
        <end position="266"/>
    </location>
</feature>
<dbReference type="OrthoDB" id="9759185at2"/>